<name>A0A8G2BIZ6_9PROT</name>
<organism evidence="3 4">
    <name type="scientific">Thalassobaculum litoreum DSM 18839</name>
    <dbReference type="NCBI Taxonomy" id="1123362"/>
    <lineage>
        <taxon>Bacteria</taxon>
        <taxon>Pseudomonadati</taxon>
        <taxon>Pseudomonadota</taxon>
        <taxon>Alphaproteobacteria</taxon>
        <taxon>Rhodospirillales</taxon>
        <taxon>Thalassobaculaceae</taxon>
        <taxon>Thalassobaculum</taxon>
    </lineage>
</organism>
<dbReference type="RefSeq" id="WP_093149790.1">
    <property type="nucleotide sequence ID" value="NZ_FNBW01000005.1"/>
</dbReference>
<dbReference type="CDD" id="cd00093">
    <property type="entry name" value="HTH_XRE"/>
    <property type="match status" value="1"/>
</dbReference>
<dbReference type="SUPFAM" id="SSF51182">
    <property type="entry name" value="RmlC-like cupins"/>
    <property type="match status" value="1"/>
</dbReference>
<evidence type="ECO:0000313" key="4">
    <source>
        <dbReference type="Proteomes" id="UP000198615"/>
    </source>
</evidence>
<reference evidence="3 4" key="1">
    <citation type="submission" date="2016-10" db="EMBL/GenBank/DDBJ databases">
        <authorList>
            <person name="Varghese N."/>
            <person name="Submissions S."/>
        </authorList>
    </citation>
    <scope>NUCLEOTIDE SEQUENCE [LARGE SCALE GENOMIC DNA]</scope>
    <source>
        <strain evidence="3 4">DSM 18839</strain>
    </source>
</reference>
<dbReference type="EMBL" id="FNBW01000005">
    <property type="protein sequence ID" value="SDF63004.1"/>
    <property type="molecule type" value="Genomic_DNA"/>
</dbReference>
<dbReference type="GO" id="GO:0005829">
    <property type="term" value="C:cytosol"/>
    <property type="evidence" value="ECO:0007669"/>
    <property type="project" value="TreeGrafter"/>
</dbReference>
<dbReference type="GO" id="GO:0003700">
    <property type="term" value="F:DNA-binding transcription factor activity"/>
    <property type="evidence" value="ECO:0007669"/>
    <property type="project" value="TreeGrafter"/>
</dbReference>
<dbReference type="Gene3D" id="2.60.120.10">
    <property type="entry name" value="Jelly Rolls"/>
    <property type="match status" value="1"/>
</dbReference>
<sequence length="189" mass="20222">MTNEDRDDAARRRAFAQMLQARRKQTGMSLSEVARAAGIAKSNLSRLESGEGNPSLETLWALSGALNVSVSDLIDQPGGQARLVRRGEASDLRADAADYGVTLLSRCPAGATRDLYRVAFQPGARKVSAPHATARVEHIVLLSGRARVGPVGAEEDLLPGDYLTFPAAREHVYEALEPDTEALVVIESG</sequence>
<dbReference type="GO" id="GO:0003677">
    <property type="term" value="F:DNA binding"/>
    <property type="evidence" value="ECO:0007669"/>
    <property type="project" value="UniProtKB-KW"/>
</dbReference>
<dbReference type="CDD" id="cd02209">
    <property type="entry name" value="cupin_XRE_C"/>
    <property type="match status" value="1"/>
</dbReference>
<evidence type="ECO:0000256" key="1">
    <source>
        <dbReference type="ARBA" id="ARBA00023125"/>
    </source>
</evidence>
<dbReference type="OrthoDB" id="189170at2"/>
<feature type="domain" description="HTH cro/C1-type" evidence="2">
    <location>
        <begin position="19"/>
        <end position="73"/>
    </location>
</feature>
<evidence type="ECO:0000313" key="3">
    <source>
        <dbReference type="EMBL" id="SDF63004.1"/>
    </source>
</evidence>
<dbReference type="PANTHER" id="PTHR46797:SF1">
    <property type="entry name" value="METHYLPHOSPHONATE SYNTHASE"/>
    <property type="match status" value="1"/>
</dbReference>
<dbReference type="InterPro" id="IPR011051">
    <property type="entry name" value="RmlC_Cupin_sf"/>
</dbReference>
<dbReference type="InterPro" id="IPR050807">
    <property type="entry name" value="TransReg_Diox_bact_type"/>
</dbReference>
<dbReference type="InterPro" id="IPR014710">
    <property type="entry name" value="RmlC-like_jellyroll"/>
</dbReference>
<dbReference type="PANTHER" id="PTHR46797">
    <property type="entry name" value="HTH-TYPE TRANSCRIPTIONAL REGULATOR"/>
    <property type="match status" value="1"/>
</dbReference>
<dbReference type="Pfam" id="PF01381">
    <property type="entry name" value="HTH_3"/>
    <property type="match status" value="1"/>
</dbReference>
<dbReference type="InterPro" id="IPR010982">
    <property type="entry name" value="Lambda_DNA-bd_dom_sf"/>
</dbReference>
<gene>
    <name evidence="3" type="ORF">SAMN05660686_01842</name>
</gene>
<dbReference type="PROSITE" id="PS50943">
    <property type="entry name" value="HTH_CROC1"/>
    <property type="match status" value="1"/>
</dbReference>
<dbReference type="Gene3D" id="1.10.260.40">
    <property type="entry name" value="lambda repressor-like DNA-binding domains"/>
    <property type="match status" value="1"/>
</dbReference>
<dbReference type="AlphaFoldDB" id="A0A8G2BIZ6"/>
<keyword evidence="4" id="KW-1185">Reference proteome</keyword>
<dbReference type="SUPFAM" id="SSF47413">
    <property type="entry name" value="lambda repressor-like DNA-binding domains"/>
    <property type="match status" value="1"/>
</dbReference>
<comment type="caution">
    <text evidence="3">The sequence shown here is derived from an EMBL/GenBank/DDBJ whole genome shotgun (WGS) entry which is preliminary data.</text>
</comment>
<accession>A0A8G2BIZ6</accession>
<proteinExistence type="predicted"/>
<evidence type="ECO:0000259" key="2">
    <source>
        <dbReference type="PROSITE" id="PS50943"/>
    </source>
</evidence>
<dbReference type="Proteomes" id="UP000198615">
    <property type="component" value="Unassembled WGS sequence"/>
</dbReference>
<protein>
    <submittedName>
        <fullName evidence="3">Helix-turn-helix</fullName>
    </submittedName>
</protein>
<keyword evidence="1" id="KW-0238">DNA-binding</keyword>
<dbReference type="InterPro" id="IPR001387">
    <property type="entry name" value="Cro/C1-type_HTH"/>
</dbReference>
<dbReference type="SMART" id="SM00530">
    <property type="entry name" value="HTH_XRE"/>
    <property type="match status" value="1"/>
</dbReference>